<dbReference type="Proteomes" id="UP000095287">
    <property type="component" value="Unplaced"/>
</dbReference>
<sequence length="71" mass="8313">MIRRGVESSNFLLAALRWLPSFLLVTFRRIFIQAFSLGLNAIVFPGKQTKECPRSCKRPVLEMWFRSIVRL</sequence>
<dbReference type="WBParaSite" id="L893_g3862.t1">
    <property type="protein sequence ID" value="L893_g3862.t1"/>
    <property type="gene ID" value="L893_g3862"/>
</dbReference>
<evidence type="ECO:0000313" key="2">
    <source>
        <dbReference type="WBParaSite" id="L893_g3862.t1"/>
    </source>
</evidence>
<name>A0A1I8AAV4_9BILA</name>
<reference evidence="2" key="1">
    <citation type="submission" date="2016-11" db="UniProtKB">
        <authorList>
            <consortium name="WormBaseParasite"/>
        </authorList>
    </citation>
    <scope>IDENTIFICATION</scope>
</reference>
<proteinExistence type="predicted"/>
<accession>A0A1I8AAV4</accession>
<protein>
    <submittedName>
        <fullName evidence="2">Secreted protein</fullName>
    </submittedName>
</protein>
<dbReference type="AlphaFoldDB" id="A0A1I8AAV4"/>
<organism evidence="1 2">
    <name type="scientific">Steinernema glaseri</name>
    <dbReference type="NCBI Taxonomy" id="37863"/>
    <lineage>
        <taxon>Eukaryota</taxon>
        <taxon>Metazoa</taxon>
        <taxon>Ecdysozoa</taxon>
        <taxon>Nematoda</taxon>
        <taxon>Chromadorea</taxon>
        <taxon>Rhabditida</taxon>
        <taxon>Tylenchina</taxon>
        <taxon>Panagrolaimomorpha</taxon>
        <taxon>Strongyloidoidea</taxon>
        <taxon>Steinernematidae</taxon>
        <taxon>Steinernema</taxon>
    </lineage>
</organism>
<evidence type="ECO:0000313" key="1">
    <source>
        <dbReference type="Proteomes" id="UP000095287"/>
    </source>
</evidence>
<keyword evidence="1" id="KW-1185">Reference proteome</keyword>